<proteinExistence type="predicted"/>
<protein>
    <submittedName>
        <fullName evidence="2">Uncharacterized protein</fullName>
    </submittedName>
</protein>
<evidence type="ECO:0000256" key="1">
    <source>
        <dbReference type="SAM" id="MobiDB-lite"/>
    </source>
</evidence>
<feature type="region of interest" description="Disordered" evidence="1">
    <location>
        <begin position="45"/>
        <end position="115"/>
    </location>
</feature>
<name>A0AAD7BZZ5_9AGAR</name>
<feature type="compositionally biased region" description="Low complexity" evidence="1">
    <location>
        <begin position="50"/>
        <end position="114"/>
    </location>
</feature>
<keyword evidence="3" id="KW-1185">Reference proteome</keyword>
<sequence>MIPGILGPHVFEAFAAGPAAIPGVPVGASFAQGPTFTAVVPGAVTPSQVTPASTGTTTTTTTSSTSTSTSTNAPQAASPTISQSASSTPDTDSSPISRGTESAQSTQTSSSGSAHITTIPEASASVAGLDLCASLHLLLSPRWPNEFRIQVFSCRRYHFLYPIRLCHHRL</sequence>
<accession>A0AAD7BZZ5</accession>
<evidence type="ECO:0000313" key="2">
    <source>
        <dbReference type="EMBL" id="KAJ7635171.1"/>
    </source>
</evidence>
<dbReference type="Proteomes" id="UP001221142">
    <property type="component" value="Unassembled WGS sequence"/>
</dbReference>
<comment type="caution">
    <text evidence="2">The sequence shown here is derived from an EMBL/GenBank/DDBJ whole genome shotgun (WGS) entry which is preliminary data.</text>
</comment>
<evidence type="ECO:0000313" key="3">
    <source>
        <dbReference type="Proteomes" id="UP001221142"/>
    </source>
</evidence>
<dbReference type="EMBL" id="JARKIF010000007">
    <property type="protein sequence ID" value="KAJ7635171.1"/>
    <property type="molecule type" value="Genomic_DNA"/>
</dbReference>
<reference evidence="2" key="1">
    <citation type="submission" date="2023-03" db="EMBL/GenBank/DDBJ databases">
        <title>Massive genome expansion in bonnet fungi (Mycena s.s.) driven by repeated elements and novel gene families across ecological guilds.</title>
        <authorList>
            <consortium name="Lawrence Berkeley National Laboratory"/>
            <person name="Harder C.B."/>
            <person name="Miyauchi S."/>
            <person name="Viragh M."/>
            <person name="Kuo A."/>
            <person name="Thoen E."/>
            <person name="Andreopoulos B."/>
            <person name="Lu D."/>
            <person name="Skrede I."/>
            <person name="Drula E."/>
            <person name="Henrissat B."/>
            <person name="Morin E."/>
            <person name="Kohler A."/>
            <person name="Barry K."/>
            <person name="LaButti K."/>
            <person name="Morin E."/>
            <person name="Salamov A."/>
            <person name="Lipzen A."/>
            <person name="Mereny Z."/>
            <person name="Hegedus B."/>
            <person name="Baldrian P."/>
            <person name="Stursova M."/>
            <person name="Weitz H."/>
            <person name="Taylor A."/>
            <person name="Grigoriev I.V."/>
            <person name="Nagy L.G."/>
            <person name="Martin F."/>
            <person name="Kauserud H."/>
        </authorList>
    </citation>
    <scope>NUCLEOTIDE SEQUENCE</scope>
    <source>
        <strain evidence="2">9284</strain>
    </source>
</reference>
<dbReference type="AlphaFoldDB" id="A0AAD7BZZ5"/>
<gene>
    <name evidence="2" type="ORF">FB45DRAFT_481964</name>
</gene>
<organism evidence="2 3">
    <name type="scientific">Roridomyces roridus</name>
    <dbReference type="NCBI Taxonomy" id="1738132"/>
    <lineage>
        <taxon>Eukaryota</taxon>
        <taxon>Fungi</taxon>
        <taxon>Dikarya</taxon>
        <taxon>Basidiomycota</taxon>
        <taxon>Agaricomycotina</taxon>
        <taxon>Agaricomycetes</taxon>
        <taxon>Agaricomycetidae</taxon>
        <taxon>Agaricales</taxon>
        <taxon>Marasmiineae</taxon>
        <taxon>Mycenaceae</taxon>
        <taxon>Roridomyces</taxon>
    </lineage>
</organism>